<evidence type="ECO:0000313" key="9">
    <source>
        <dbReference type="RefSeq" id="XP_006878115.1"/>
    </source>
</evidence>
<dbReference type="Gene3D" id="2.30.29.30">
    <property type="entry name" value="Pleckstrin-homology domain (PH domain)/Phosphotyrosine-binding domain (PTB)"/>
    <property type="match status" value="1"/>
</dbReference>
<keyword evidence="4" id="KW-0539">Nucleus</keyword>
<dbReference type="FunFam" id="2.30.29.30:FF:000228">
    <property type="entry name" value="ran-binding protein 3-like isoform X2"/>
    <property type="match status" value="1"/>
</dbReference>
<dbReference type="GO" id="GO:0006611">
    <property type="term" value="P:protein export from nucleus"/>
    <property type="evidence" value="ECO:0007669"/>
    <property type="project" value="TreeGrafter"/>
</dbReference>
<dbReference type="PROSITE" id="PS50196">
    <property type="entry name" value="RANBD1"/>
    <property type="match status" value="1"/>
</dbReference>
<comment type="function">
    <text evidence="5">Nuclear export factor for BMP-specific SMAD1/5/8 that plays a critical role in terminating BMP signaling and regulating mesenchymal stem cell differentiation by blocking osteoblast differentiation to promote myogenic differention. Directly recognizes dephosphorylated SMAD1/5/8 and mediates their nuclear export in a Ran-dependent manner.</text>
</comment>
<dbReference type="GO" id="GO:0046332">
    <property type="term" value="F:SMAD binding"/>
    <property type="evidence" value="ECO:0007669"/>
    <property type="project" value="UniProtKB-ARBA"/>
</dbReference>
<evidence type="ECO:0000256" key="5">
    <source>
        <dbReference type="ARBA" id="ARBA00059866"/>
    </source>
</evidence>
<organism evidence="8 9">
    <name type="scientific">Chrysochloris asiatica</name>
    <name type="common">Cape golden mole</name>
    <dbReference type="NCBI Taxonomy" id="185453"/>
    <lineage>
        <taxon>Eukaryota</taxon>
        <taxon>Metazoa</taxon>
        <taxon>Chordata</taxon>
        <taxon>Craniata</taxon>
        <taxon>Vertebrata</taxon>
        <taxon>Euteleostomi</taxon>
        <taxon>Mammalia</taxon>
        <taxon>Eutheria</taxon>
        <taxon>Afrotheria</taxon>
        <taxon>Chrysochloridae</taxon>
        <taxon>Chrysochlorinae</taxon>
        <taxon>Chrysochloris</taxon>
    </lineage>
</organism>
<sequence length="166" mass="18846">GTQKLNQTQHENDSYAKEKPFKSTLKFTVCSPDSRTDSIKNTSLIESAAAFSSKPTPKCLLEKIDVITGEEAEHNVLKINCKLFLFNNTTQSWTERGRGILRLNDTARSDCGTLQSRLIMRNQGSLRLILNSKLWAQMEIQRANHKNVQLTATDLEDYSIKIFLIQ</sequence>
<evidence type="ECO:0000259" key="7">
    <source>
        <dbReference type="PROSITE" id="PS50196"/>
    </source>
</evidence>
<dbReference type="CDD" id="cd13180">
    <property type="entry name" value="RanBD_RanBP3"/>
    <property type="match status" value="1"/>
</dbReference>
<dbReference type="InterPro" id="IPR011993">
    <property type="entry name" value="PH-like_dom_sf"/>
</dbReference>
<comment type="subcellular location">
    <subcellularLocation>
        <location evidence="2">Cytoplasm</location>
    </subcellularLocation>
    <subcellularLocation>
        <location evidence="1">Nucleus</location>
    </subcellularLocation>
</comment>
<reference evidence="9" key="1">
    <citation type="submission" date="2025-08" db="UniProtKB">
        <authorList>
            <consortium name="RefSeq"/>
        </authorList>
    </citation>
    <scope>IDENTIFICATION</scope>
    <source>
        <tissue evidence="9">Spleen</tissue>
    </source>
</reference>
<keyword evidence="8" id="KW-1185">Reference proteome</keyword>
<dbReference type="SUPFAM" id="SSF50729">
    <property type="entry name" value="PH domain-like"/>
    <property type="match status" value="1"/>
</dbReference>
<dbReference type="Proteomes" id="UP000504623">
    <property type="component" value="Unplaced"/>
</dbReference>
<gene>
    <name evidence="9" type="primary">LOC102828794</name>
</gene>
<feature type="non-terminal residue" evidence="9">
    <location>
        <position position="166"/>
    </location>
</feature>
<dbReference type="Pfam" id="PF00638">
    <property type="entry name" value="Ran_BP1"/>
    <property type="match status" value="1"/>
</dbReference>
<dbReference type="GeneID" id="102828794"/>
<dbReference type="AlphaFoldDB" id="A0A9B0X4F9"/>
<feature type="non-terminal residue" evidence="9">
    <location>
        <position position="1"/>
    </location>
</feature>
<name>A0A9B0X4F9_CHRAS</name>
<accession>A0A9B0X4F9</accession>
<proteinExistence type="predicted"/>
<evidence type="ECO:0000256" key="3">
    <source>
        <dbReference type="ARBA" id="ARBA00022490"/>
    </source>
</evidence>
<evidence type="ECO:0000256" key="1">
    <source>
        <dbReference type="ARBA" id="ARBA00004123"/>
    </source>
</evidence>
<evidence type="ECO:0000256" key="6">
    <source>
        <dbReference type="ARBA" id="ARBA00068028"/>
    </source>
</evidence>
<protein>
    <recommendedName>
        <fullName evidence="6">Ran-binding protein 3-like</fullName>
    </recommendedName>
</protein>
<dbReference type="InterPro" id="IPR045255">
    <property type="entry name" value="RanBP1-like"/>
</dbReference>
<dbReference type="SMART" id="SM00160">
    <property type="entry name" value="RanBD"/>
    <property type="match status" value="1"/>
</dbReference>
<feature type="domain" description="RanBD1" evidence="7">
    <location>
        <begin position="55"/>
        <end position="159"/>
    </location>
</feature>
<evidence type="ECO:0000256" key="2">
    <source>
        <dbReference type="ARBA" id="ARBA00004496"/>
    </source>
</evidence>
<dbReference type="RefSeq" id="XP_006878115.1">
    <property type="nucleotide sequence ID" value="XM_006878053.1"/>
</dbReference>
<dbReference type="PANTHER" id="PTHR23138:SF88">
    <property type="entry name" value="RAN-BINDING PROTEIN 3-LIKE"/>
    <property type="match status" value="1"/>
</dbReference>
<dbReference type="GO" id="GO:0005634">
    <property type="term" value="C:nucleus"/>
    <property type="evidence" value="ECO:0007669"/>
    <property type="project" value="UniProtKB-SubCell"/>
</dbReference>
<keyword evidence="3" id="KW-0963">Cytoplasm</keyword>
<dbReference type="InterPro" id="IPR000156">
    <property type="entry name" value="Ran_bind_dom"/>
</dbReference>
<dbReference type="OrthoDB" id="185618at2759"/>
<evidence type="ECO:0000256" key="4">
    <source>
        <dbReference type="ARBA" id="ARBA00023242"/>
    </source>
</evidence>
<dbReference type="PANTHER" id="PTHR23138">
    <property type="entry name" value="RAN BINDING PROTEIN"/>
    <property type="match status" value="1"/>
</dbReference>
<dbReference type="GO" id="GO:0005737">
    <property type="term" value="C:cytoplasm"/>
    <property type="evidence" value="ECO:0007669"/>
    <property type="project" value="UniProtKB-SubCell"/>
</dbReference>
<evidence type="ECO:0000313" key="8">
    <source>
        <dbReference type="Proteomes" id="UP000504623"/>
    </source>
</evidence>